<dbReference type="InterPro" id="IPR029047">
    <property type="entry name" value="HSP70_peptide-bd_sf"/>
</dbReference>
<evidence type="ECO:0000256" key="3">
    <source>
        <dbReference type="RuleBase" id="RU003322"/>
    </source>
</evidence>
<keyword evidence="4" id="KW-0175">Coiled coil</keyword>
<dbReference type="PROSITE" id="PS00297">
    <property type="entry name" value="HSP70_1"/>
    <property type="match status" value="1"/>
</dbReference>
<keyword evidence="2 3" id="KW-0067">ATP-binding</keyword>
<dbReference type="FunFam" id="3.30.420.40:FF:000004">
    <property type="entry name" value="Molecular chaperone DnaK"/>
    <property type="match status" value="1"/>
</dbReference>
<dbReference type="Gene3D" id="1.20.1270.10">
    <property type="match status" value="1"/>
</dbReference>
<evidence type="ECO:0000256" key="5">
    <source>
        <dbReference type="SAM" id="MobiDB-lite"/>
    </source>
</evidence>
<dbReference type="NCBIfam" id="TIGR02350">
    <property type="entry name" value="prok_dnaK"/>
    <property type="match status" value="1"/>
</dbReference>
<dbReference type="GO" id="GO:0005524">
    <property type="term" value="F:ATP binding"/>
    <property type="evidence" value="ECO:0007669"/>
    <property type="project" value="UniProtKB-KW"/>
</dbReference>
<dbReference type="FunFam" id="1.20.1270.10:FF:000001">
    <property type="entry name" value="Molecular chaperone DnaK"/>
    <property type="match status" value="1"/>
</dbReference>
<dbReference type="InterPro" id="IPR013126">
    <property type="entry name" value="Hsp_70_fam"/>
</dbReference>
<dbReference type="AlphaFoldDB" id="A0AAE0EVS6"/>
<name>A0AAE0EVS6_9CHLO</name>
<proteinExistence type="inferred from homology"/>
<organism evidence="6 7">
    <name type="scientific">Cymbomonas tetramitiformis</name>
    <dbReference type="NCBI Taxonomy" id="36881"/>
    <lineage>
        <taxon>Eukaryota</taxon>
        <taxon>Viridiplantae</taxon>
        <taxon>Chlorophyta</taxon>
        <taxon>Pyramimonadophyceae</taxon>
        <taxon>Pyramimonadales</taxon>
        <taxon>Pyramimonadaceae</taxon>
        <taxon>Cymbomonas</taxon>
    </lineage>
</organism>
<dbReference type="FunFam" id="2.60.34.10:FF:000014">
    <property type="entry name" value="Chaperone protein DnaK HSP70"/>
    <property type="match status" value="1"/>
</dbReference>
<feature type="coiled-coil region" evidence="4">
    <location>
        <begin position="357"/>
        <end position="387"/>
    </location>
</feature>
<dbReference type="Pfam" id="PF00012">
    <property type="entry name" value="HSP70"/>
    <property type="match status" value="1"/>
</dbReference>
<evidence type="ECO:0000313" key="6">
    <source>
        <dbReference type="EMBL" id="KAK3241867.1"/>
    </source>
</evidence>
<feature type="compositionally biased region" description="Gly residues" evidence="5">
    <location>
        <begin position="722"/>
        <end position="731"/>
    </location>
</feature>
<dbReference type="CDD" id="cd10234">
    <property type="entry name" value="ASKHA_NBD_HSP70_DnaK-like"/>
    <property type="match status" value="1"/>
</dbReference>
<dbReference type="Gene3D" id="3.90.640.10">
    <property type="entry name" value="Actin, Chain A, domain 4"/>
    <property type="match status" value="1"/>
</dbReference>
<dbReference type="InterPro" id="IPR018181">
    <property type="entry name" value="Heat_shock_70_CS"/>
</dbReference>
<accession>A0AAE0EVS6</accession>
<keyword evidence="6" id="KW-0346">Stress response</keyword>
<evidence type="ECO:0000256" key="2">
    <source>
        <dbReference type="ARBA" id="ARBA00022840"/>
    </source>
</evidence>
<dbReference type="HAMAP" id="MF_00332">
    <property type="entry name" value="DnaK"/>
    <property type="match status" value="1"/>
</dbReference>
<dbReference type="NCBIfam" id="NF001413">
    <property type="entry name" value="PRK00290.1"/>
    <property type="match status" value="1"/>
</dbReference>
<dbReference type="Proteomes" id="UP001190700">
    <property type="component" value="Unassembled WGS sequence"/>
</dbReference>
<gene>
    <name evidence="6" type="ORF">CYMTET_48391</name>
</gene>
<evidence type="ECO:0000256" key="1">
    <source>
        <dbReference type="ARBA" id="ARBA00022741"/>
    </source>
</evidence>
<dbReference type="PANTHER" id="PTHR19375">
    <property type="entry name" value="HEAT SHOCK PROTEIN 70KDA"/>
    <property type="match status" value="1"/>
</dbReference>
<evidence type="ECO:0000313" key="7">
    <source>
        <dbReference type="Proteomes" id="UP001190700"/>
    </source>
</evidence>
<dbReference type="FunFam" id="3.90.640.10:FF:000003">
    <property type="entry name" value="Molecular chaperone DnaK"/>
    <property type="match status" value="1"/>
</dbReference>
<dbReference type="InterPro" id="IPR043129">
    <property type="entry name" value="ATPase_NBD"/>
</dbReference>
<dbReference type="PROSITE" id="PS00329">
    <property type="entry name" value="HSP70_2"/>
    <property type="match status" value="1"/>
</dbReference>
<dbReference type="SUPFAM" id="SSF100934">
    <property type="entry name" value="Heat shock protein 70kD (HSP70), C-terminal subdomain"/>
    <property type="match status" value="1"/>
</dbReference>
<evidence type="ECO:0000256" key="4">
    <source>
        <dbReference type="SAM" id="Coils"/>
    </source>
</evidence>
<comment type="similarity">
    <text evidence="3">Belongs to the heat shock protein 70 family.</text>
</comment>
<keyword evidence="7" id="KW-1185">Reference proteome</keyword>
<keyword evidence="1 3" id="KW-0547">Nucleotide-binding</keyword>
<sequence length="752" mass="81227">MTSSLRSPNTSSRYWQDHHARIKAVRSSPVCTIRDADMHNALSSKYSSCRRATSRRALSLTNGASQFVRGSAASPLINHSTSPSFHHGTISSPRRTNVRVQKRTRHSTLHVACQKVVGIDLGTTNSAVATVEGGKPAIVANAEGGRTTPSVVAFTKSGAQLVGHIAKRQAVVNPENTFFSVKRFIGHTIDEVQEESKQLPYTVVSDDKGNVKFKCPAAGKQFSAEEISAQILRKLVDDAAKFFGGEAVTQAVITVPAYFNDSQRQATKDAGRIAGLDVLRMINEPTAASLAYGLGKKGHETILVFDLGGGTFDVSVLEVGDGVFEVLSTSGDTHLGGDDFDQRVVDWMVGDFVAIENVDLKRDRQALQRLTETAEKAKIELSTLTQTNINLPFITATADGPKHIDQTLTRAKFEQLCDDLIERCRIPLEKALRDAKLKLDLSEIDEVIMVGGSTRIPAVQALVKKLTGKEPNLTVNPDEVVALGAAVQAGVLVGDISSIVLLDVTPLSLGLETLGGVMTKLIPRNTTIPHDKEEIFSTAAENQSSVEINVFQGERDFVKDNKLLGNFKLDGIPPAPRGVPQIVVKFEIDANGILSVIASDKGTGARKDIKITGASTLSDDEIDRMVEEAEKNAAQDKVMREAVDTKNHAESMAYQCKKQLEEFKDKITGDTKSRVEAKLQELHEAIDGEDTTMMKEHMESLQKEMMQIGQEVYGHHDASGQGPTGTGGGGTSSSRPSSDDVIDASFTDTTPD</sequence>
<dbReference type="GO" id="GO:0009408">
    <property type="term" value="P:response to heat"/>
    <property type="evidence" value="ECO:0007669"/>
    <property type="project" value="UniProtKB-ARBA"/>
</dbReference>
<comment type="caution">
    <text evidence="6">The sequence shown here is derived from an EMBL/GenBank/DDBJ whole genome shotgun (WGS) entry which is preliminary data.</text>
</comment>
<dbReference type="EMBL" id="LGRX02033289">
    <property type="protein sequence ID" value="KAK3241867.1"/>
    <property type="molecule type" value="Genomic_DNA"/>
</dbReference>
<dbReference type="GO" id="GO:0051082">
    <property type="term" value="F:unfolded protein binding"/>
    <property type="evidence" value="ECO:0007669"/>
    <property type="project" value="InterPro"/>
</dbReference>
<feature type="region of interest" description="Disordered" evidence="5">
    <location>
        <begin position="711"/>
        <end position="752"/>
    </location>
</feature>
<dbReference type="PRINTS" id="PR00301">
    <property type="entry name" value="HEATSHOCK70"/>
</dbReference>
<dbReference type="Gene3D" id="2.60.34.10">
    <property type="entry name" value="Substrate Binding Domain Of DNAk, Chain A, domain 1"/>
    <property type="match status" value="1"/>
</dbReference>
<dbReference type="Gene3D" id="3.30.420.40">
    <property type="match status" value="2"/>
</dbReference>
<dbReference type="InterPro" id="IPR012725">
    <property type="entry name" value="Chaperone_DnaK"/>
</dbReference>
<dbReference type="PROSITE" id="PS01036">
    <property type="entry name" value="HSP70_3"/>
    <property type="match status" value="1"/>
</dbReference>
<dbReference type="SUPFAM" id="SSF53067">
    <property type="entry name" value="Actin-like ATPase domain"/>
    <property type="match status" value="2"/>
</dbReference>
<protein>
    <submittedName>
        <fullName evidence="6">Heat shock, variant 2</fullName>
    </submittedName>
</protein>
<reference evidence="6 7" key="1">
    <citation type="journal article" date="2015" name="Genome Biol. Evol.">
        <title>Comparative Genomics of a Bacterivorous Green Alga Reveals Evolutionary Causalities and Consequences of Phago-Mixotrophic Mode of Nutrition.</title>
        <authorList>
            <person name="Burns J.A."/>
            <person name="Paasch A."/>
            <person name="Narechania A."/>
            <person name="Kim E."/>
        </authorList>
    </citation>
    <scope>NUCLEOTIDE SEQUENCE [LARGE SCALE GENOMIC DNA]</scope>
    <source>
        <strain evidence="6 7">PLY_AMNH</strain>
    </source>
</reference>
<dbReference type="SUPFAM" id="SSF100920">
    <property type="entry name" value="Heat shock protein 70kD (HSP70), peptide-binding domain"/>
    <property type="match status" value="1"/>
</dbReference>
<dbReference type="GO" id="GO:0140662">
    <property type="term" value="F:ATP-dependent protein folding chaperone"/>
    <property type="evidence" value="ECO:0007669"/>
    <property type="project" value="InterPro"/>
</dbReference>
<dbReference type="InterPro" id="IPR029048">
    <property type="entry name" value="HSP70_C_sf"/>
</dbReference>